<keyword evidence="3" id="KW-0597">Phosphoprotein</keyword>
<dbReference type="EC" id="2.7.4.24" evidence="10"/>
<feature type="region of interest" description="Disordered" evidence="12">
    <location>
        <begin position="1"/>
        <end position="275"/>
    </location>
</feature>
<feature type="region of interest" description="Disordered" evidence="12">
    <location>
        <begin position="754"/>
        <end position="813"/>
    </location>
</feature>
<feature type="compositionally biased region" description="Low complexity" evidence="12">
    <location>
        <begin position="218"/>
        <end position="236"/>
    </location>
</feature>
<sequence>MDPNLNDPDATVSSTGSGAASSTSPPSPPRDDPELAGSSIESSPAAAGTTESRPQSRQEGRGFHSHSLSSSSALSLHKAKHVEPGTTVAHAERADVSPRGSTDPSLRSARTSISEGPVSNRMSISSLYSLASARGVPSSAASANGSDNGSVTGAQIHRPASGIMASGGGSKNPATPQPESKGPNMTVTTGSQGLQGGQLPIRESQVQNPGDAAKKPHQGQQQQTGTSPTPRSQPTRSRSRAKRRFSGSTGASSHHSPSGDRALTHRPEKEEHKPAPLGVIGVCALDVKARSKPSRNILNRLIQNREFDVCVFGDKVILDEDIENWPICGITFEPFDSESEKAKWASPRKVELLDGGDILSVDGTLIKKPFVEKPTSGEDHNIIIYFPSSAGGGARKLFRKIGNKSSEYVEGLNVPRAITQPEDSFIYERFMQVDNAEDVKAYTVGPAYCHAETRKSPVVDGVVRRNTHGKEVRYVTALSTEEKEVASKISTAFGQRVCGFDFLRAGGKSYVIDVNGWSFVKDNDDYYNHCANILKDMFIKEKQRRDGRTPPMPSPVISDVDPMSVRLNQPNKERDLASQGRPSVDRSARESLVEPPPPTKPDSKQSSMPASPLASQFAAALQDSVPSAAPSIKSASPSILPEAAVEDEQEPPPPPPPKPSWKLKGVVSVIRHADRTPKQKYKFTFHTAPFIELLRGHQEEVLLIGEPALASVIDAVDLAMKAGVEDPAKLRALRNVLIKKGSWAGTKVQIKPMFRKKADAKGTKPQKEQKEHKEQKDAIKEEEPFIQTDDDTEKQGNESTSRKPPRRTDSLSGVTMSKFTAAEESLVLDKLQLIVKWGGEPTHSARYQSQELGENMRGDLGLMNREVLDEVHVFSSSERRVVTSAQIWAASFLKKKDVPEDFVTIRKDLLDDSNAAKDEMDKVKKKLKGLLRKGNERPPQFAWPENMPEPSEVQTRVVQLMNFHRKVMYHNYAKLYSGAVNSLNAISNPSPEKGLNEGGSSAVSVSSLASAGSLSQANSVNSIQARWCCGEDAELFKERWEKLFAEFCDGEKVDPSKISELYDTMKFDALHNRQFLEWVFTPPKGMLEEEYGISLNGKEGGKSSSSGSKDNEENKGEDKSASSGTLTEKIENSGHKAVRRIFRRRSFLNGLRSGGEAELPEKYFHLYRGNSQTKAKTDARFEPLRELYQLAKVLFDFICPQEYGISDSEKLEIGLLTSLPLLKEIVEDLEDMQASEEAKCFIYFTKESHIYTLLNCILEGGLETKIKRATIPELDYLSQISFELYEMPANPPVDAEGTPAFNYSIKITISPGCHVFDPLDVQLDSRHCIGCAPRRSLTAHADWKVVIETLRAKFHQVKLPKTFLAVNLSDAFTFQEKQHQNDNEALEMKPIAHGELTGLVEPGEPVEPVTDSATGEVVFDTPAPVQPTAEAPVDDTPPTTVATTDIPAPETVTLDTPTGEAVGGAGGKKQLD</sequence>
<dbReference type="Pfam" id="PF08443">
    <property type="entry name" value="RimK"/>
    <property type="match status" value="1"/>
</dbReference>
<evidence type="ECO:0000256" key="10">
    <source>
        <dbReference type="RuleBase" id="RU365032"/>
    </source>
</evidence>
<dbReference type="GO" id="GO:0005829">
    <property type="term" value="C:cytosol"/>
    <property type="evidence" value="ECO:0007669"/>
    <property type="project" value="TreeGrafter"/>
</dbReference>
<dbReference type="InterPro" id="IPR029033">
    <property type="entry name" value="His_PPase_superfam"/>
</dbReference>
<dbReference type="InterPro" id="IPR040557">
    <property type="entry name" value="VIP1_N"/>
</dbReference>
<feature type="compositionally biased region" description="Low complexity" evidence="12">
    <location>
        <begin position="138"/>
        <end position="150"/>
    </location>
</feature>
<dbReference type="Gene3D" id="3.30.470.20">
    <property type="entry name" value="ATP-grasp fold, B domain"/>
    <property type="match status" value="1"/>
</dbReference>
<dbReference type="PANTHER" id="PTHR12750:SF9">
    <property type="entry name" value="INOSITOL HEXAKISPHOSPHATE AND DIPHOSPHOINOSITOL-PENTAKISPHOSPHATE KINASE"/>
    <property type="match status" value="1"/>
</dbReference>
<dbReference type="SUPFAM" id="SSF56059">
    <property type="entry name" value="Glutathione synthetase ATP-binding domain-like"/>
    <property type="match status" value="1"/>
</dbReference>
<feature type="region of interest" description="Disordered" evidence="12">
    <location>
        <begin position="542"/>
        <end position="662"/>
    </location>
</feature>
<keyword evidence="2 10" id="KW-0963">Cytoplasm</keyword>
<feature type="compositionally biased region" description="Basic and acidic residues" evidence="12">
    <location>
        <begin position="756"/>
        <end position="783"/>
    </location>
</feature>
<dbReference type="GO" id="GO:0005524">
    <property type="term" value="F:ATP binding"/>
    <property type="evidence" value="ECO:0007669"/>
    <property type="project" value="UniProtKB-KW"/>
</dbReference>
<keyword evidence="4 10" id="KW-0808">Transferase</keyword>
<feature type="compositionally biased region" description="Basic and acidic residues" evidence="12">
    <location>
        <begin position="583"/>
        <end position="592"/>
    </location>
</feature>
<keyword evidence="6 10" id="KW-0418">Kinase</keyword>
<reference evidence="16" key="1">
    <citation type="journal article" date="2015" name="Genome Announc.">
        <title>Draft genome sequence of the cellulolytic fungus Chaetomium globosum.</title>
        <authorList>
            <person name="Cuomo C.A."/>
            <person name="Untereiner W.A."/>
            <person name="Ma L.-J."/>
            <person name="Grabherr M."/>
            <person name="Birren B.W."/>
        </authorList>
    </citation>
    <scope>NUCLEOTIDE SEQUENCE [LARGE SCALE GENOMIC DNA]</scope>
    <source>
        <strain evidence="16">ATCC 6205 / CBS 148.51 / DSM 1962 / NBRC 6347 / NRRL 1970</strain>
    </source>
</reference>
<dbReference type="OMA" id="AQIWACS"/>
<evidence type="ECO:0000256" key="7">
    <source>
        <dbReference type="ARBA" id="ARBA00022840"/>
    </source>
</evidence>
<dbReference type="GO" id="GO:0005856">
    <property type="term" value="C:cytoskeleton"/>
    <property type="evidence" value="ECO:0007669"/>
    <property type="project" value="UniProtKB-SubCell"/>
</dbReference>
<keyword evidence="16" id="KW-1185">Reference proteome</keyword>
<dbReference type="InParanoid" id="Q2H2Z7"/>
<dbReference type="RefSeq" id="XP_001223063.1">
    <property type="nucleotide sequence ID" value="XM_001223062.1"/>
</dbReference>
<dbReference type="FunFam" id="3.30.470.20:FF:000036">
    <property type="entry name" value="Inositol hexakisphosphate and diphosphoinositol-pentakisphosphate kinase"/>
    <property type="match status" value="1"/>
</dbReference>
<dbReference type="Pfam" id="PF18086">
    <property type="entry name" value="PPIP5K2_N"/>
    <property type="match status" value="1"/>
</dbReference>
<evidence type="ECO:0000256" key="3">
    <source>
        <dbReference type="ARBA" id="ARBA00022553"/>
    </source>
</evidence>
<dbReference type="HOGENOM" id="CLU_000914_2_0_1"/>
<feature type="compositionally biased region" description="Polar residues" evidence="12">
    <location>
        <begin position="246"/>
        <end position="256"/>
    </location>
</feature>
<feature type="compositionally biased region" description="Low complexity" evidence="12">
    <location>
        <begin position="65"/>
        <end position="76"/>
    </location>
</feature>
<evidence type="ECO:0000259" key="14">
    <source>
        <dbReference type="Pfam" id="PF18086"/>
    </source>
</evidence>
<evidence type="ECO:0000313" key="15">
    <source>
        <dbReference type="EMBL" id="EAQ87230.1"/>
    </source>
</evidence>
<feature type="region of interest" description="Disordered" evidence="12">
    <location>
        <begin position="1095"/>
        <end position="1129"/>
    </location>
</feature>
<name>Q2H2Z7_CHAGB</name>
<feature type="compositionally biased region" description="Basic and acidic residues" evidence="12">
    <location>
        <begin position="262"/>
        <end position="274"/>
    </location>
</feature>
<feature type="compositionally biased region" description="Low complexity" evidence="12">
    <location>
        <begin position="13"/>
        <end position="24"/>
    </location>
</feature>
<dbReference type="Proteomes" id="UP000001056">
    <property type="component" value="Unassembled WGS sequence"/>
</dbReference>
<dbReference type="OrthoDB" id="18042at2759"/>
<accession>Q2H2Z7</accession>
<gene>
    <name evidence="15" type="ORF">CHGG_03849</name>
</gene>
<evidence type="ECO:0000256" key="4">
    <source>
        <dbReference type="ARBA" id="ARBA00022679"/>
    </source>
</evidence>
<feature type="compositionally biased region" description="Low complexity" evidence="12">
    <location>
        <begin position="1427"/>
        <end position="1449"/>
    </location>
</feature>
<feature type="compositionally biased region" description="Polar residues" evidence="12">
    <location>
        <begin position="120"/>
        <end position="129"/>
    </location>
</feature>
<dbReference type="SUPFAM" id="SSF53254">
    <property type="entry name" value="Phosphoglycerate mutase-like"/>
    <property type="match status" value="1"/>
</dbReference>
<comment type="catalytic activity">
    <reaction evidence="8">
        <text>5-diphospho-1D-myo-inositol 1,2,3,4,6-pentakisphosphate + ATP + H(+) = 1,5-bis(diphospho)-1D-myo-inositol 2,3,4,6-tetrakisphosphate + ADP</text>
        <dbReference type="Rhea" id="RHEA:10276"/>
        <dbReference type="ChEBI" id="CHEBI:15378"/>
        <dbReference type="ChEBI" id="CHEBI:30616"/>
        <dbReference type="ChEBI" id="CHEBI:58628"/>
        <dbReference type="ChEBI" id="CHEBI:77983"/>
        <dbReference type="ChEBI" id="CHEBI:456216"/>
        <dbReference type="EC" id="2.7.4.24"/>
    </reaction>
    <physiologicalReaction direction="left-to-right" evidence="8">
        <dbReference type="Rhea" id="RHEA:10277"/>
    </physiologicalReaction>
</comment>
<feature type="domain" description="VIP1 N-terminal" evidence="14">
    <location>
        <begin position="280"/>
        <end position="330"/>
    </location>
</feature>
<dbReference type="GO" id="GO:0052723">
    <property type="term" value="F:inositol hexakisphosphate 1-kinase activity"/>
    <property type="evidence" value="ECO:0007669"/>
    <property type="project" value="RHEA"/>
</dbReference>
<dbReference type="GO" id="GO:0032958">
    <property type="term" value="P:inositol phosphate biosynthetic process"/>
    <property type="evidence" value="ECO:0007669"/>
    <property type="project" value="TreeGrafter"/>
</dbReference>
<feature type="compositionally biased region" description="Polar residues" evidence="12">
    <location>
        <begin position="99"/>
        <end position="114"/>
    </location>
</feature>
<feature type="region of interest" description="Disordered" evidence="12">
    <location>
        <begin position="1423"/>
        <end position="1472"/>
    </location>
</feature>
<dbReference type="EMBL" id="CH408032">
    <property type="protein sequence ID" value="EAQ87230.1"/>
    <property type="molecule type" value="Genomic_DNA"/>
</dbReference>
<feature type="compositionally biased region" description="Gly residues" evidence="12">
    <location>
        <begin position="1461"/>
        <end position="1472"/>
    </location>
</feature>
<dbReference type="Pfam" id="PF00328">
    <property type="entry name" value="His_Phos_2"/>
    <property type="match status" value="1"/>
</dbReference>
<evidence type="ECO:0000256" key="6">
    <source>
        <dbReference type="ARBA" id="ARBA00022777"/>
    </source>
</evidence>
<feature type="domain" description="ATP-grasp fold RimK-type" evidence="13">
    <location>
        <begin position="424"/>
        <end position="516"/>
    </location>
</feature>
<dbReference type="GO" id="GO:0033857">
    <property type="term" value="F:5-diphosphoinositol pentakisphosphate 1-kinase activity"/>
    <property type="evidence" value="ECO:0007669"/>
    <property type="project" value="TreeGrafter"/>
</dbReference>
<comment type="function">
    <text evidence="10">Bifunctional inositol kinase that acts in concert with the IP6K kinases to synthesize the diphosphate group-containing inositol pyrophosphates diphosphoinositol pentakisphosphate, PP-InsP5, and bis-diphosphoinositol tetrakisphosphate, (PP)2-InsP4. PP-InsP5 and (PP)2-InsP4, also respectively called InsP7 and InsP8, may regulate a variety of cellular processes, including apoptosis, vesicle trafficking, cytoskeletal dynamics, and exocytosis. Phosphorylates inositol hexakisphosphate (InsP6).</text>
</comment>
<comment type="catalytic activity">
    <reaction evidence="9">
        <text>1D-myo-inositol hexakisphosphate + ATP = 1-diphospho-1D-myo-inositol 2,3,4,5,6-pentakisphosphate + ADP</text>
        <dbReference type="Rhea" id="RHEA:37459"/>
        <dbReference type="ChEBI" id="CHEBI:30616"/>
        <dbReference type="ChEBI" id="CHEBI:58130"/>
        <dbReference type="ChEBI" id="CHEBI:74946"/>
        <dbReference type="ChEBI" id="CHEBI:456216"/>
        <dbReference type="EC" id="2.7.4.24"/>
    </reaction>
    <physiologicalReaction direction="left-to-right" evidence="9">
        <dbReference type="Rhea" id="RHEA:37460"/>
    </physiologicalReaction>
</comment>
<evidence type="ECO:0000256" key="2">
    <source>
        <dbReference type="ARBA" id="ARBA00022490"/>
    </source>
</evidence>
<dbReference type="VEuPathDB" id="FungiDB:CHGG_03849"/>
<proteinExistence type="inferred from homology"/>
<protein>
    <recommendedName>
        <fullName evidence="10">Inositol hexakisphosphate and diphosphoinositol-pentakisphosphate kinase</fullName>
        <ecNumber evidence="10">2.7.4.24</ecNumber>
    </recommendedName>
</protein>
<comment type="similarity">
    <text evidence="1 10">Belongs to the histidine acid phosphatase family. VIP1 subfamily.</text>
</comment>
<dbReference type="InterPro" id="IPR037446">
    <property type="entry name" value="His_Pase_VIP1"/>
</dbReference>
<evidence type="ECO:0000256" key="12">
    <source>
        <dbReference type="SAM" id="MobiDB-lite"/>
    </source>
</evidence>
<dbReference type="GeneID" id="4392266"/>
<evidence type="ECO:0000256" key="5">
    <source>
        <dbReference type="ARBA" id="ARBA00022741"/>
    </source>
</evidence>
<dbReference type="InterPro" id="IPR013651">
    <property type="entry name" value="ATP-grasp_RimK-type"/>
</dbReference>
<comment type="subcellular location">
    <subcellularLocation>
        <location evidence="10">Cytoplasm</location>
        <location evidence="10">Cytoskeleton</location>
    </subcellularLocation>
</comment>
<evidence type="ECO:0000256" key="11">
    <source>
        <dbReference type="SAM" id="Coils"/>
    </source>
</evidence>
<organism evidence="15 16">
    <name type="scientific">Chaetomium globosum (strain ATCC 6205 / CBS 148.51 / DSM 1962 / NBRC 6347 / NRRL 1970)</name>
    <name type="common">Soil fungus</name>
    <dbReference type="NCBI Taxonomy" id="306901"/>
    <lineage>
        <taxon>Eukaryota</taxon>
        <taxon>Fungi</taxon>
        <taxon>Dikarya</taxon>
        <taxon>Ascomycota</taxon>
        <taxon>Pezizomycotina</taxon>
        <taxon>Sordariomycetes</taxon>
        <taxon>Sordariomycetidae</taxon>
        <taxon>Sordariales</taxon>
        <taxon>Chaetomiaceae</taxon>
        <taxon>Chaetomium</taxon>
    </lineage>
</organism>
<evidence type="ECO:0000313" key="16">
    <source>
        <dbReference type="Proteomes" id="UP000001056"/>
    </source>
</evidence>
<evidence type="ECO:0000259" key="13">
    <source>
        <dbReference type="Pfam" id="PF08443"/>
    </source>
</evidence>
<dbReference type="PANTHER" id="PTHR12750">
    <property type="entry name" value="DIPHOSPHOINOSITOL PENTAKISPHOSPHATE KINASE"/>
    <property type="match status" value="1"/>
</dbReference>
<dbReference type="GO" id="GO:0006020">
    <property type="term" value="P:inositol metabolic process"/>
    <property type="evidence" value="ECO:0007669"/>
    <property type="project" value="TreeGrafter"/>
</dbReference>
<dbReference type="InterPro" id="IPR000560">
    <property type="entry name" value="His_Pase_clade-2"/>
</dbReference>
<dbReference type="FunCoup" id="Q2H2Z7">
    <property type="interactions" value="489"/>
</dbReference>
<evidence type="ECO:0000256" key="8">
    <source>
        <dbReference type="ARBA" id="ARBA00033696"/>
    </source>
</evidence>
<evidence type="ECO:0000256" key="9">
    <source>
        <dbReference type="ARBA" id="ARBA00034629"/>
    </source>
</evidence>
<feature type="compositionally biased region" description="Polar residues" evidence="12">
    <location>
        <begin position="172"/>
        <end position="191"/>
    </location>
</feature>
<dbReference type="eggNOG" id="KOG1057">
    <property type="taxonomic scope" value="Eukaryota"/>
</dbReference>
<feature type="compositionally biased region" description="Basic and acidic residues" evidence="12">
    <location>
        <begin position="1109"/>
        <end position="1120"/>
    </location>
</feature>
<feature type="compositionally biased region" description="Low complexity" evidence="12">
    <location>
        <begin position="624"/>
        <end position="638"/>
    </location>
</feature>
<keyword evidence="7 10" id="KW-0067">ATP-binding</keyword>
<dbReference type="Gene3D" id="3.40.50.1240">
    <property type="entry name" value="Phosphoglycerate mutase-like"/>
    <property type="match status" value="1"/>
</dbReference>
<feature type="coiled-coil region" evidence="11">
    <location>
        <begin position="906"/>
        <end position="933"/>
    </location>
</feature>
<dbReference type="STRING" id="306901.Q2H2Z7"/>
<evidence type="ECO:0000256" key="1">
    <source>
        <dbReference type="ARBA" id="ARBA00005609"/>
    </source>
</evidence>
<keyword evidence="11" id="KW-0175">Coiled coil</keyword>
<keyword evidence="5 10" id="KW-0547">Nucleotide-binding</keyword>